<sequence>MINRCEQIKAYFRREERYEGLQLVFKEHPELKDEILNAIEETMAETGEKPIVFENNEKLNAEPYAFYIEFNDDYDKDGGNFFEILLKKLGIDKCE</sequence>
<dbReference type="OrthoDB" id="5334614at2"/>
<gene>
    <name evidence="1" type="ORF">SAMN05216234_1517</name>
</gene>
<dbReference type="RefSeq" id="WP_092913981.1">
    <property type="nucleotide sequence ID" value="NZ_CP136592.1"/>
</dbReference>
<proteinExistence type="predicted"/>
<protein>
    <submittedName>
        <fullName evidence="1">Uncharacterized protein</fullName>
    </submittedName>
</protein>
<evidence type="ECO:0000313" key="2">
    <source>
        <dbReference type="Proteomes" id="UP000199227"/>
    </source>
</evidence>
<dbReference type="Proteomes" id="UP000199227">
    <property type="component" value="Unassembled WGS sequence"/>
</dbReference>
<accession>A0A1I5TZ09</accession>
<keyword evidence="2" id="KW-1185">Reference proteome</keyword>
<dbReference type="EMBL" id="FOXB01000051">
    <property type="protein sequence ID" value="SFP88278.1"/>
    <property type="molecule type" value="Genomic_DNA"/>
</dbReference>
<organism evidence="1 2">
    <name type="scientific">Hydrogenimonas thermophila</name>
    <dbReference type="NCBI Taxonomy" id="223786"/>
    <lineage>
        <taxon>Bacteria</taxon>
        <taxon>Pseudomonadati</taxon>
        <taxon>Campylobacterota</taxon>
        <taxon>Epsilonproteobacteria</taxon>
        <taxon>Campylobacterales</taxon>
        <taxon>Hydrogenimonadaceae</taxon>
        <taxon>Hydrogenimonas</taxon>
    </lineage>
</organism>
<name>A0A1I5TZ09_9BACT</name>
<dbReference type="AlphaFoldDB" id="A0A1I5TZ09"/>
<evidence type="ECO:0000313" key="1">
    <source>
        <dbReference type="EMBL" id="SFP88278.1"/>
    </source>
</evidence>
<reference evidence="1 2" key="1">
    <citation type="submission" date="2016-10" db="EMBL/GenBank/DDBJ databases">
        <authorList>
            <person name="de Groot N.N."/>
        </authorList>
    </citation>
    <scope>NUCLEOTIDE SEQUENCE [LARGE SCALE GENOMIC DNA]</scope>
    <source>
        <strain evidence="1 2">EP1-55-1</strain>
    </source>
</reference>